<evidence type="ECO:0000313" key="2">
    <source>
        <dbReference type="EMBL" id="QOS39404.1"/>
    </source>
</evidence>
<dbReference type="EMBL" id="CP031517">
    <property type="protein sequence ID" value="QOS39404.1"/>
    <property type="molecule type" value="Genomic_DNA"/>
</dbReference>
<organism evidence="2 3">
    <name type="scientific">Treponema rectale</name>
    <dbReference type="NCBI Taxonomy" id="744512"/>
    <lineage>
        <taxon>Bacteria</taxon>
        <taxon>Pseudomonadati</taxon>
        <taxon>Spirochaetota</taxon>
        <taxon>Spirochaetia</taxon>
        <taxon>Spirochaetales</taxon>
        <taxon>Treponemataceae</taxon>
        <taxon>Treponema</taxon>
    </lineage>
</organism>
<dbReference type="KEGG" id="trc:DYE49_02605"/>
<protein>
    <submittedName>
        <fullName evidence="2">Uncharacterized protein</fullName>
    </submittedName>
</protein>
<sequence>MKNKILDQVHIIPFDIGTVFYDEVSLDNTRNIKLAELFTEEMSKFCKEREYAFTKNFESVIIGRRKKDYKFFSYAYARHCLFHVVLSKNLRFYMISSGVGVFVLNDIAAEYLPDDDLKNYETSGLSHILLARYQKEYMQEKLLEPDETSKLVTINNMMAEFKKKCWQTIEVLTKTLRINLLRPYSACDEYKHHGFSYVLSMYIANKKEVTEDELKYLLYASILKSNLHPSNWPKLAREGLGLMEHYECSMVKESERNSAYFSWSAVAIYTDIEYNIDELAEIDIFKNMLKAEIYVQTRWFVGDNTLDNVRGKYYNLEKIERLLGLLNLTTSELSNETSANMSTFYKKICKCIIETSSIQSLYSSASTQLNIQRNIKMAQYGKAKNKNRLILNLILSLFTAISLAKTLKDFLDSEFNWRNWIIFAATICIAVGVIVVNYYIDNRK</sequence>
<proteinExistence type="predicted"/>
<dbReference type="AlphaFoldDB" id="A0A7M1XIJ4"/>
<dbReference type="Proteomes" id="UP000593591">
    <property type="component" value="Chromosome"/>
</dbReference>
<gene>
    <name evidence="2" type="ORF">DYE49_02605</name>
</gene>
<keyword evidence="1" id="KW-1133">Transmembrane helix</keyword>
<reference evidence="2 3" key="1">
    <citation type="submission" date="2018-08" db="EMBL/GenBank/DDBJ databases">
        <title>The first complete genome of Treponema rectale (CHPAT), a commensal spirochete of the bovine rectum.</title>
        <authorList>
            <person name="Staton G.J."/>
            <person name="Clegg S.R."/>
            <person name="Carter S.D."/>
            <person name="Radford A.D."/>
            <person name="Darby A."/>
            <person name="Hall N."/>
            <person name="Birtles R.J."/>
            <person name="Evans N.J."/>
        </authorList>
    </citation>
    <scope>NUCLEOTIDE SEQUENCE [LARGE SCALE GENOMIC DNA]</scope>
    <source>
        <strain evidence="2 3">CHPA</strain>
    </source>
</reference>
<evidence type="ECO:0000313" key="3">
    <source>
        <dbReference type="Proteomes" id="UP000593591"/>
    </source>
</evidence>
<feature type="transmembrane region" description="Helical" evidence="1">
    <location>
        <begin position="419"/>
        <end position="440"/>
    </location>
</feature>
<feature type="transmembrane region" description="Helical" evidence="1">
    <location>
        <begin position="389"/>
        <end position="407"/>
    </location>
</feature>
<keyword evidence="1" id="KW-0472">Membrane</keyword>
<name>A0A7M1XIJ4_9SPIR</name>
<keyword evidence="1" id="KW-0812">Transmembrane</keyword>
<evidence type="ECO:0000256" key="1">
    <source>
        <dbReference type="SAM" id="Phobius"/>
    </source>
</evidence>
<accession>A0A7M1XIJ4</accession>